<dbReference type="Proteomes" id="UP000002523">
    <property type="component" value="Chromosome"/>
</dbReference>
<feature type="transmembrane region" description="Helical" evidence="1">
    <location>
        <begin position="12"/>
        <end position="30"/>
    </location>
</feature>
<evidence type="ECO:0000313" key="2">
    <source>
        <dbReference type="EMBL" id="BAD04281.1"/>
    </source>
</evidence>
<dbReference type="HOGENOM" id="CLU_1401243_0_0_14"/>
<accession>Q6YR22</accession>
<proteinExistence type="predicted"/>
<keyword evidence="1" id="KW-0812">Transmembrane</keyword>
<keyword evidence="3" id="KW-1185">Reference proteome</keyword>
<evidence type="ECO:0000256" key="1">
    <source>
        <dbReference type="SAM" id="Phobius"/>
    </source>
</evidence>
<dbReference type="KEGG" id="poy:PAM_196"/>
<reference evidence="2 3" key="1">
    <citation type="journal article" date="2004" name="Nat. Genet.">
        <title>Reductive evolution suggested from the complete genome sequence of a plant-pathogenic phytoplasma.</title>
        <authorList>
            <person name="Oshima K."/>
            <person name="Kakizawa S."/>
            <person name="Nishigawa H."/>
            <person name="Jung H.-Y."/>
            <person name="Wei W."/>
            <person name="Suzuki S."/>
            <person name="Arashida R."/>
            <person name="Nakata D."/>
            <person name="Miyata S."/>
            <person name="Ugaki M."/>
            <person name="Namba S."/>
        </authorList>
    </citation>
    <scope>NUCLEOTIDE SEQUENCE [LARGE SCALE GENOMIC DNA]</scope>
    <source>
        <strain evidence="3">OY-M</strain>
    </source>
</reference>
<gene>
    <name evidence="2" type="ordered locus">PAM_196</name>
</gene>
<keyword evidence="1" id="KW-0472">Membrane</keyword>
<dbReference type="EMBL" id="AP006628">
    <property type="protein sequence ID" value="BAD04281.1"/>
    <property type="molecule type" value="Genomic_DNA"/>
</dbReference>
<sequence>MFLSNAYNKKTLLFLIIIIFNLFIIIPHFTKAQSNLKLRYDYKTSIKISLRKKERQAQTTTQVQEEPTQEQQGPKLHLVEIEGDWDSRLDKVIKNIKEKINPNFNGTLTKRKTINRIKDGNISFEITTGTCEPSTICLYHDGEIRGDLDKKYTYQELTKMTGKYTNLYIFYHDIENTKKLDGAKNLLLDGFQEW</sequence>
<dbReference type="AlphaFoldDB" id="Q6YR22"/>
<protein>
    <submittedName>
        <fullName evidence="2">Uncharacterized protein</fullName>
    </submittedName>
</protein>
<dbReference type="BioCyc" id="OYEL262768:G1G26-240-MONOMER"/>
<evidence type="ECO:0000313" key="3">
    <source>
        <dbReference type="Proteomes" id="UP000002523"/>
    </source>
</evidence>
<keyword evidence="1" id="KW-1133">Transmembrane helix</keyword>
<organism evidence="2 3">
    <name type="scientific">Onion yellows phytoplasma (strain OY-M)</name>
    <dbReference type="NCBI Taxonomy" id="262768"/>
    <lineage>
        <taxon>Bacteria</taxon>
        <taxon>Bacillati</taxon>
        <taxon>Mycoplasmatota</taxon>
        <taxon>Mollicutes</taxon>
        <taxon>Acholeplasmatales</taxon>
        <taxon>Acholeplasmataceae</taxon>
        <taxon>Candidatus Phytoplasma</taxon>
        <taxon>16SrI (Aster yellows group)</taxon>
    </lineage>
</organism>
<name>Q6YR22_ONYPE</name>